<comment type="subcellular location">
    <subcellularLocation>
        <location evidence="1 7">Cell membrane</location>
        <topology evidence="1 7">Multi-pass membrane protein</topology>
    </subcellularLocation>
</comment>
<dbReference type="Pfam" id="PF00528">
    <property type="entry name" value="BPD_transp_1"/>
    <property type="match status" value="1"/>
</dbReference>
<dbReference type="RefSeq" id="WP_021797761.1">
    <property type="nucleotide sequence ID" value="NZ_ACVN02000201.1"/>
</dbReference>
<organism evidence="9 10">
    <name type="scientific">Propionibacterium acidifaciens F0233</name>
    <dbReference type="NCBI Taxonomy" id="553198"/>
    <lineage>
        <taxon>Bacteria</taxon>
        <taxon>Bacillati</taxon>
        <taxon>Actinomycetota</taxon>
        <taxon>Actinomycetes</taxon>
        <taxon>Propionibacteriales</taxon>
        <taxon>Propionibacteriaceae</taxon>
        <taxon>Propionibacterium</taxon>
    </lineage>
</organism>
<protein>
    <submittedName>
        <fullName evidence="9">ABC transporter, permease protein</fullName>
    </submittedName>
</protein>
<name>U2PWK4_9ACTN</name>
<feature type="transmembrane region" description="Helical" evidence="7">
    <location>
        <begin position="86"/>
        <end position="107"/>
    </location>
</feature>
<dbReference type="PROSITE" id="PS50928">
    <property type="entry name" value="ABC_TM1"/>
    <property type="match status" value="1"/>
</dbReference>
<gene>
    <name evidence="9" type="ORF">HMPREF0682_2542</name>
</gene>
<evidence type="ECO:0000313" key="9">
    <source>
        <dbReference type="EMBL" id="ERK54890.1"/>
    </source>
</evidence>
<proteinExistence type="inferred from homology"/>
<feature type="transmembrane region" description="Helical" evidence="7">
    <location>
        <begin position="119"/>
        <end position="141"/>
    </location>
</feature>
<dbReference type="Proteomes" id="UP000017052">
    <property type="component" value="Unassembled WGS sequence"/>
</dbReference>
<dbReference type="AlphaFoldDB" id="U2PWK4"/>
<evidence type="ECO:0000256" key="2">
    <source>
        <dbReference type="ARBA" id="ARBA00022448"/>
    </source>
</evidence>
<evidence type="ECO:0000313" key="10">
    <source>
        <dbReference type="Proteomes" id="UP000017052"/>
    </source>
</evidence>
<evidence type="ECO:0000256" key="5">
    <source>
        <dbReference type="ARBA" id="ARBA00022989"/>
    </source>
</evidence>
<evidence type="ECO:0000256" key="7">
    <source>
        <dbReference type="RuleBase" id="RU363032"/>
    </source>
</evidence>
<evidence type="ECO:0000259" key="8">
    <source>
        <dbReference type="PROSITE" id="PS50928"/>
    </source>
</evidence>
<comment type="similarity">
    <text evidence="7">Belongs to the binding-protein-dependent transport system permease family.</text>
</comment>
<dbReference type="InterPro" id="IPR035906">
    <property type="entry name" value="MetI-like_sf"/>
</dbReference>
<dbReference type="PANTHER" id="PTHR43005:SF1">
    <property type="entry name" value="SPERMIDINE_PUTRESCINE TRANSPORT SYSTEM PERMEASE PROTEIN"/>
    <property type="match status" value="1"/>
</dbReference>
<keyword evidence="3" id="KW-1003">Cell membrane</keyword>
<feature type="transmembrane region" description="Helical" evidence="7">
    <location>
        <begin position="22"/>
        <end position="43"/>
    </location>
</feature>
<feature type="domain" description="ABC transmembrane type-1" evidence="8">
    <location>
        <begin position="82"/>
        <end position="296"/>
    </location>
</feature>
<accession>U2PWK4</accession>
<dbReference type="GO" id="GO:0055085">
    <property type="term" value="P:transmembrane transport"/>
    <property type="evidence" value="ECO:0007669"/>
    <property type="project" value="InterPro"/>
</dbReference>
<dbReference type="Gene3D" id="1.10.3720.10">
    <property type="entry name" value="MetI-like"/>
    <property type="match status" value="1"/>
</dbReference>
<evidence type="ECO:0000256" key="3">
    <source>
        <dbReference type="ARBA" id="ARBA00022475"/>
    </source>
</evidence>
<evidence type="ECO:0000256" key="1">
    <source>
        <dbReference type="ARBA" id="ARBA00004651"/>
    </source>
</evidence>
<dbReference type="CDD" id="cd06261">
    <property type="entry name" value="TM_PBP2"/>
    <property type="match status" value="1"/>
</dbReference>
<dbReference type="OrthoDB" id="9804439at2"/>
<dbReference type="GeneID" id="95360530"/>
<dbReference type="GO" id="GO:0005886">
    <property type="term" value="C:plasma membrane"/>
    <property type="evidence" value="ECO:0007669"/>
    <property type="project" value="UniProtKB-SubCell"/>
</dbReference>
<dbReference type="EMBL" id="ACVN02000201">
    <property type="protein sequence ID" value="ERK54890.1"/>
    <property type="molecule type" value="Genomic_DNA"/>
</dbReference>
<comment type="caution">
    <text evidence="9">The sequence shown here is derived from an EMBL/GenBank/DDBJ whole genome shotgun (WGS) entry which is preliminary data.</text>
</comment>
<feature type="transmembrane region" description="Helical" evidence="7">
    <location>
        <begin position="277"/>
        <end position="300"/>
    </location>
</feature>
<keyword evidence="4 7" id="KW-0812">Transmembrane</keyword>
<keyword evidence="6 7" id="KW-0472">Membrane</keyword>
<sequence>MSTAPDTARPHLSDRAREERRLGWKLAGPAFVIMILVTFYPILQAVYTSLFKYRLTDPGGRDFVFLRNYGIILTDPLWWRAFGTTAFITVVTVVVELVLGFAIALAMEKIVHGRGLLRTVVLIPYSIITVVSAFSWFYAFATDTGFVDPLLHKLSLGLFPADYDWFGGFWSSMVPICGSEIWKTTPFMSLLLLAGLTQIDSAMEEAAVVDGATWGERLRKVILPNMKSQIMVALLFRTLDAFRIFDNIFIMTAGSHDTSSLSLIAYNQTISRTEVGLGSAVSVLLFVCVVIIAVIFVKGFRVDLAGGRK</sequence>
<keyword evidence="10" id="KW-1185">Reference proteome</keyword>
<dbReference type="InterPro" id="IPR000515">
    <property type="entry name" value="MetI-like"/>
</dbReference>
<dbReference type="SUPFAM" id="SSF161098">
    <property type="entry name" value="MetI-like"/>
    <property type="match status" value="1"/>
</dbReference>
<evidence type="ECO:0000256" key="6">
    <source>
        <dbReference type="ARBA" id="ARBA00023136"/>
    </source>
</evidence>
<evidence type="ECO:0000256" key="4">
    <source>
        <dbReference type="ARBA" id="ARBA00022692"/>
    </source>
</evidence>
<keyword evidence="5 7" id="KW-1133">Transmembrane helix</keyword>
<reference evidence="9" key="1">
    <citation type="submission" date="2013-08" db="EMBL/GenBank/DDBJ databases">
        <authorList>
            <person name="Durkin A.S."/>
            <person name="Haft D.R."/>
            <person name="McCorrison J."/>
            <person name="Torralba M."/>
            <person name="Gillis M."/>
            <person name="Haft D.H."/>
            <person name="Methe B."/>
            <person name="Sutton G."/>
            <person name="Nelson K.E."/>
        </authorList>
    </citation>
    <scope>NUCLEOTIDE SEQUENCE [LARGE SCALE GENOMIC DNA]</scope>
    <source>
        <strain evidence="9">F0233</strain>
    </source>
</reference>
<dbReference type="PANTHER" id="PTHR43005">
    <property type="entry name" value="BLR7065 PROTEIN"/>
    <property type="match status" value="1"/>
</dbReference>
<keyword evidence="2 7" id="KW-0813">Transport</keyword>